<dbReference type="AlphaFoldDB" id="A0A0F9F0W8"/>
<gene>
    <name evidence="1" type="ORF">LCGC14_2088240</name>
</gene>
<protein>
    <submittedName>
        <fullName evidence="1">Uncharacterized protein</fullName>
    </submittedName>
</protein>
<proteinExistence type="predicted"/>
<dbReference type="EMBL" id="LAZR01025375">
    <property type="protein sequence ID" value="KKL72106.1"/>
    <property type="molecule type" value="Genomic_DNA"/>
</dbReference>
<name>A0A0F9F0W8_9ZZZZ</name>
<comment type="caution">
    <text evidence="1">The sequence shown here is derived from an EMBL/GenBank/DDBJ whole genome shotgun (WGS) entry which is preliminary data.</text>
</comment>
<accession>A0A0F9F0W8</accession>
<reference evidence="1" key="1">
    <citation type="journal article" date="2015" name="Nature">
        <title>Complex archaea that bridge the gap between prokaryotes and eukaryotes.</title>
        <authorList>
            <person name="Spang A."/>
            <person name="Saw J.H."/>
            <person name="Jorgensen S.L."/>
            <person name="Zaremba-Niedzwiedzka K."/>
            <person name="Martijn J."/>
            <person name="Lind A.E."/>
            <person name="van Eijk R."/>
            <person name="Schleper C."/>
            <person name="Guy L."/>
            <person name="Ettema T.J."/>
        </authorList>
    </citation>
    <scope>NUCLEOTIDE SEQUENCE</scope>
</reference>
<feature type="non-terminal residue" evidence="1">
    <location>
        <position position="162"/>
    </location>
</feature>
<organism evidence="1">
    <name type="scientific">marine sediment metagenome</name>
    <dbReference type="NCBI Taxonomy" id="412755"/>
    <lineage>
        <taxon>unclassified sequences</taxon>
        <taxon>metagenomes</taxon>
        <taxon>ecological metagenomes</taxon>
    </lineage>
</organism>
<sequence length="162" mass="18936">MKLVHVGQNEWMFEDDVSDKSADNRSNALGAGRALNLKIKAFVDAEVKRGRDINDIMNEVMTKFQHEIVQDFDEQPPTSFQVIQMTLEKEGYEVARDIAQFLVLENMNDPDAYFNLAFLCEQHDDSFLALLSSRECMRLYLEYFPKNFNWQKSKLPWGIMEK</sequence>
<evidence type="ECO:0000313" key="1">
    <source>
        <dbReference type="EMBL" id="KKL72106.1"/>
    </source>
</evidence>